<accession>A0A0A9BHH7</accession>
<reference evidence="1" key="1">
    <citation type="submission" date="2014-09" db="EMBL/GenBank/DDBJ databases">
        <authorList>
            <person name="Magalhaes I.L.F."/>
            <person name="Oliveira U."/>
            <person name="Santos F.R."/>
            <person name="Vidigal T.H.D.A."/>
            <person name="Brescovit A.D."/>
            <person name="Santos A.J."/>
        </authorList>
    </citation>
    <scope>NUCLEOTIDE SEQUENCE</scope>
    <source>
        <tissue evidence="1">Shoot tissue taken approximately 20 cm above the soil surface</tissue>
    </source>
</reference>
<protein>
    <submittedName>
        <fullName evidence="1">Uncharacterized protein</fullName>
    </submittedName>
</protein>
<reference evidence="1" key="2">
    <citation type="journal article" date="2015" name="Data Brief">
        <title>Shoot transcriptome of the giant reed, Arundo donax.</title>
        <authorList>
            <person name="Barrero R.A."/>
            <person name="Guerrero F.D."/>
            <person name="Moolhuijzen P."/>
            <person name="Goolsby J.A."/>
            <person name="Tidwell J."/>
            <person name="Bellgard S.E."/>
            <person name="Bellgard M.I."/>
        </authorList>
    </citation>
    <scope>NUCLEOTIDE SEQUENCE</scope>
    <source>
        <tissue evidence="1">Shoot tissue taken approximately 20 cm above the soil surface</tissue>
    </source>
</reference>
<proteinExistence type="predicted"/>
<dbReference type="AlphaFoldDB" id="A0A0A9BHH7"/>
<name>A0A0A9BHH7_ARUDO</name>
<sequence length="22" mass="2695">MCRTNKKKLPTSTYFFRIIFSL</sequence>
<dbReference type="EMBL" id="GBRH01237245">
    <property type="protein sequence ID" value="JAD60650.1"/>
    <property type="molecule type" value="Transcribed_RNA"/>
</dbReference>
<organism evidence="1">
    <name type="scientific">Arundo donax</name>
    <name type="common">Giant reed</name>
    <name type="synonym">Donax arundinaceus</name>
    <dbReference type="NCBI Taxonomy" id="35708"/>
    <lineage>
        <taxon>Eukaryota</taxon>
        <taxon>Viridiplantae</taxon>
        <taxon>Streptophyta</taxon>
        <taxon>Embryophyta</taxon>
        <taxon>Tracheophyta</taxon>
        <taxon>Spermatophyta</taxon>
        <taxon>Magnoliopsida</taxon>
        <taxon>Liliopsida</taxon>
        <taxon>Poales</taxon>
        <taxon>Poaceae</taxon>
        <taxon>PACMAD clade</taxon>
        <taxon>Arundinoideae</taxon>
        <taxon>Arundineae</taxon>
        <taxon>Arundo</taxon>
    </lineage>
</organism>
<evidence type="ECO:0000313" key="1">
    <source>
        <dbReference type="EMBL" id="JAD60650.1"/>
    </source>
</evidence>